<organism evidence="2 3">
    <name type="scientific">Fulvitalea axinellae</name>
    <dbReference type="NCBI Taxonomy" id="1182444"/>
    <lineage>
        <taxon>Bacteria</taxon>
        <taxon>Pseudomonadati</taxon>
        <taxon>Bacteroidota</taxon>
        <taxon>Cytophagia</taxon>
        <taxon>Cytophagales</taxon>
        <taxon>Persicobacteraceae</taxon>
        <taxon>Fulvitalea</taxon>
    </lineage>
</organism>
<dbReference type="Gene3D" id="1.20.1290.10">
    <property type="entry name" value="AhpD-like"/>
    <property type="match status" value="1"/>
</dbReference>
<dbReference type="AlphaFoldDB" id="A0AAU9CL57"/>
<dbReference type="Proteomes" id="UP001348817">
    <property type="component" value="Plasmid pFA6"/>
</dbReference>
<dbReference type="NCBIfam" id="TIGR00778">
    <property type="entry name" value="ahpD_dom"/>
    <property type="match status" value="1"/>
</dbReference>
<dbReference type="InterPro" id="IPR003779">
    <property type="entry name" value="CMD-like"/>
</dbReference>
<geneLocation type="plasmid" evidence="2 3">
    <name>pFA6</name>
</geneLocation>
<protein>
    <recommendedName>
        <fullName evidence="1">Carboxymuconolactone decarboxylase-like domain-containing protein</fullName>
    </recommendedName>
</protein>
<dbReference type="GO" id="GO:0051920">
    <property type="term" value="F:peroxiredoxin activity"/>
    <property type="evidence" value="ECO:0007669"/>
    <property type="project" value="InterPro"/>
</dbReference>
<evidence type="ECO:0000313" key="2">
    <source>
        <dbReference type="EMBL" id="BDD12719.1"/>
    </source>
</evidence>
<accession>A0AAU9CL57</accession>
<feature type="domain" description="Carboxymuconolactone decarboxylase-like" evidence="1">
    <location>
        <begin position="12"/>
        <end position="92"/>
    </location>
</feature>
<dbReference type="InterPro" id="IPR029032">
    <property type="entry name" value="AhpD-like"/>
</dbReference>
<evidence type="ECO:0000313" key="3">
    <source>
        <dbReference type="Proteomes" id="UP001348817"/>
    </source>
</evidence>
<dbReference type="Pfam" id="PF02627">
    <property type="entry name" value="CMD"/>
    <property type="match status" value="1"/>
</dbReference>
<dbReference type="KEGG" id="fax:FUAX_51510"/>
<keyword evidence="3" id="KW-1185">Reference proteome</keyword>
<gene>
    <name evidence="2" type="ORF">FUAX_51510</name>
</gene>
<dbReference type="EMBL" id="AP025320">
    <property type="protein sequence ID" value="BDD12719.1"/>
    <property type="molecule type" value="Genomic_DNA"/>
</dbReference>
<dbReference type="RefSeq" id="WP_338396021.1">
    <property type="nucleotide sequence ID" value="NZ_AP025320.1"/>
</dbReference>
<reference evidence="2 3" key="1">
    <citation type="submission" date="2021-12" db="EMBL/GenBank/DDBJ databases">
        <title>Genome sequencing of bacteria with rrn-lacking chromosome and rrn-plasmid.</title>
        <authorList>
            <person name="Anda M."/>
            <person name="Iwasaki W."/>
        </authorList>
    </citation>
    <scope>NUCLEOTIDE SEQUENCE [LARGE SCALE GENOMIC DNA]</scope>
    <source>
        <strain evidence="2 3">DSM 100852</strain>
        <plasmid evidence="2 3">pFA6</plasmid>
    </source>
</reference>
<dbReference type="PANTHER" id="PTHR34846:SF10">
    <property type="entry name" value="CYTOPLASMIC PROTEIN"/>
    <property type="match status" value="1"/>
</dbReference>
<sequence>METRIQIENVEPKAYEGMFALENYLKESGLSETHKELIKLRASQINGCTFCIDMHAKQALENGEEQRRLFLLSSWRDIALFSEEEKIILQMTEEITMIHSKGLIDKTYQGAIEVFGSKYFSHIVMAIATINAWNRIAISTRKPI</sequence>
<dbReference type="SUPFAM" id="SSF69118">
    <property type="entry name" value="AhpD-like"/>
    <property type="match status" value="1"/>
</dbReference>
<name>A0AAU9CL57_9BACT</name>
<dbReference type="PANTHER" id="PTHR34846">
    <property type="entry name" value="4-CARBOXYMUCONOLACTONE DECARBOXYLASE FAMILY PROTEIN (AFU_ORTHOLOGUE AFUA_6G11590)"/>
    <property type="match status" value="1"/>
</dbReference>
<keyword evidence="2" id="KW-0614">Plasmid</keyword>
<dbReference type="InterPro" id="IPR004675">
    <property type="entry name" value="AhpD_core"/>
</dbReference>
<evidence type="ECO:0000259" key="1">
    <source>
        <dbReference type="Pfam" id="PF02627"/>
    </source>
</evidence>
<proteinExistence type="predicted"/>